<dbReference type="InterPro" id="IPR013083">
    <property type="entry name" value="Znf_RING/FYVE/PHD"/>
</dbReference>
<evidence type="ECO:0000256" key="5">
    <source>
        <dbReference type="ARBA" id="ARBA00023242"/>
    </source>
</evidence>
<evidence type="ECO:0000313" key="9">
    <source>
        <dbReference type="Proteomes" id="UP001603857"/>
    </source>
</evidence>
<feature type="compositionally biased region" description="Basic and acidic residues" evidence="6">
    <location>
        <begin position="73"/>
        <end position="85"/>
    </location>
</feature>
<feature type="compositionally biased region" description="Polar residues" evidence="6">
    <location>
        <begin position="63"/>
        <end position="72"/>
    </location>
</feature>
<keyword evidence="4" id="KW-0862">Zinc</keyword>
<keyword evidence="2" id="KW-0479">Metal-binding</keyword>
<feature type="compositionally biased region" description="Polar residues" evidence="6">
    <location>
        <begin position="86"/>
        <end position="95"/>
    </location>
</feature>
<dbReference type="InterPro" id="IPR011011">
    <property type="entry name" value="Znf_FYVE_PHD"/>
</dbReference>
<dbReference type="GO" id="GO:0008270">
    <property type="term" value="F:zinc ion binding"/>
    <property type="evidence" value="ECO:0007669"/>
    <property type="project" value="UniProtKB-KW"/>
</dbReference>
<protein>
    <recommendedName>
        <fullName evidence="7">Tify domain-containing protein</fullName>
    </recommendedName>
</protein>
<comment type="subcellular location">
    <subcellularLocation>
        <location evidence="1">Nucleus</location>
    </subcellularLocation>
</comment>
<dbReference type="InterPro" id="IPR032308">
    <property type="entry name" value="TDBD"/>
</dbReference>
<dbReference type="SUPFAM" id="SSF57903">
    <property type="entry name" value="FYVE/PHD zinc finger"/>
    <property type="match status" value="1"/>
</dbReference>
<comment type="caution">
    <text evidence="8">The sequence shown here is derived from an EMBL/GenBank/DDBJ whole genome shotgun (WGS) entry which is preliminary data.</text>
</comment>
<dbReference type="Proteomes" id="UP001603857">
    <property type="component" value="Unassembled WGS sequence"/>
</dbReference>
<sequence length="382" mass="42914">MGAGWVPPGLGRTSPAQGWRNRSRILLVGLVCQPWAGLVLPNPEIMEGLPGESGTGSGENQRHGSSLNPSNDTQKDKISVKESKPQKVSQRNETMTRLYVPGTGQQTVPSWLVDMGTLQPRERVYYLDHESKKALLYGDIVGGQILCDCCYLIVSISVFEAHSRSKICDALKNIYLEGRRSILQCLEQTWIKQDGYDYNFYNLVRVENDDQSDDISCDGCKSEFHQSCMDVQTLPSGDWHCKCCSPCKFCGEQKDISDGLDRSMNTSCCICRRQRNHQSCIQASGTNTAHSKQEFFCGNRCKELYERLENLFGVNYQTEDVFSWSFICRSYVDSNAAQIDPRVIECNSKLGVALSVMNECFFPCIDGKSRINLMRSVIYNSG</sequence>
<evidence type="ECO:0000313" key="8">
    <source>
        <dbReference type="EMBL" id="KAL2320965.1"/>
    </source>
</evidence>
<keyword evidence="9" id="KW-1185">Reference proteome</keyword>
<keyword evidence="3" id="KW-0863">Zinc-finger</keyword>
<evidence type="ECO:0000259" key="7">
    <source>
        <dbReference type="Pfam" id="PF16135"/>
    </source>
</evidence>
<proteinExistence type="predicted"/>
<evidence type="ECO:0000256" key="2">
    <source>
        <dbReference type="ARBA" id="ARBA00022723"/>
    </source>
</evidence>
<dbReference type="EMBL" id="JBGMDY010000010">
    <property type="protein sequence ID" value="KAL2320965.1"/>
    <property type="molecule type" value="Genomic_DNA"/>
</dbReference>
<feature type="region of interest" description="Disordered" evidence="6">
    <location>
        <begin position="47"/>
        <end position="96"/>
    </location>
</feature>
<dbReference type="Pfam" id="PF16135">
    <property type="entry name" value="TDBD"/>
    <property type="match status" value="1"/>
</dbReference>
<dbReference type="PANTHER" id="PTHR46309">
    <property type="entry name" value="PHD FINGER PROTEIN 12"/>
    <property type="match status" value="1"/>
</dbReference>
<evidence type="ECO:0000256" key="6">
    <source>
        <dbReference type="SAM" id="MobiDB-lite"/>
    </source>
</evidence>
<evidence type="ECO:0000256" key="1">
    <source>
        <dbReference type="ARBA" id="ARBA00004123"/>
    </source>
</evidence>
<organism evidence="8 9">
    <name type="scientific">Flemingia macrophylla</name>
    <dbReference type="NCBI Taxonomy" id="520843"/>
    <lineage>
        <taxon>Eukaryota</taxon>
        <taxon>Viridiplantae</taxon>
        <taxon>Streptophyta</taxon>
        <taxon>Embryophyta</taxon>
        <taxon>Tracheophyta</taxon>
        <taxon>Spermatophyta</taxon>
        <taxon>Magnoliopsida</taxon>
        <taxon>eudicotyledons</taxon>
        <taxon>Gunneridae</taxon>
        <taxon>Pentapetalae</taxon>
        <taxon>rosids</taxon>
        <taxon>fabids</taxon>
        <taxon>Fabales</taxon>
        <taxon>Fabaceae</taxon>
        <taxon>Papilionoideae</taxon>
        <taxon>50 kb inversion clade</taxon>
        <taxon>NPAAA clade</taxon>
        <taxon>indigoferoid/millettioid clade</taxon>
        <taxon>Phaseoleae</taxon>
        <taxon>Flemingia</taxon>
    </lineage>
</organism>
<gene>
    <name evidence="8" type="ORF">Fmac_029934</name>
</gene>
<accession>A0ABD1LBR7</accession>
<evidence type="ECO:0000256" key="4">
    <source>
        <dbReference type="ARBA" id="ARBA00022833"/>
    </source>
</evidence>
<reference evidence="8 9" key="1">
    <citation type="submission" date="2024-08" db="EMBL/GenBank/DDBJ databases">
        <title>Insights into the chromosomal genome structure of Flemingia macrophylla.</title>
        <authorList>
            <person name="Ding Y."/>
            <person name="Zhao Y."/>
            <person name="Bi W."/>
            <person name="Wu M."/>
            <person name="Zhao G."/>
            <person name="Gong Y."/>
            <person name="Li W."/>
            <person name="Zhang P."/>
        </authorList>
    </citation>
    <scope>NUCLEOTIDE SEQUENCE [LARGE SCALE GENOMIC DNA]</scope>
    <source>
        <strain evidence="8">DYQJB</strain>
        <tissue evidence="8">Leaf</tissue>
    </source>
</reference>
<dbReference type="PANTHER" id="PTHR46309:SF1">
    <property type="entry name" value="PHD FINGER PROTEIN 12"/>
    <property type="match status" value="1"/>
</dbReference>
<dbReference type="GO" id="GO:0005634">
    <property type="term" value="C:nucleus"/>
    <property type="evidence" value="ECO:0007669"/>
    <property type="project" value="UniProtKB-SubCell"/>
</dbReference>
<dbReference type="AlphaFoldDB" id="A0ABD1LBR7"/>
<evidence type="ECO:0000256" key="3">
    <source>
        <dbReference type="ARBA" id="ARBA00022771"/>
    </source>
</evidence>
<dbReference type="InterPro" id="IPR042163">
    <property type="entry name" value="PHF12"/>
</dbReference>
<name>A0ABD1LBR7_9FABA</name>
<keyword evidence="5" id="KW-0539">Nucleus</keyword>
<feature type="domain" description="Tify" evidence="7">
    <location>
        <begin position="138"/>
        <end position="188"/>
    </location>
</feature>
<dbReference type="Gene3D" id="3.30.40.10">
    <property type="entry name" value="Zinc/RING finger domain, C3HC4 (zinc finger)"/>
    <property type="match status" value="1"/>
</dbReference>